<name>A0A0W8I6L5_KOCRO</name>
<reference evidence="3" key="1">
    <citation type="submission" date="2015-12" db="EMBL/GenBank/DDBJ databases">
        <authorList>
            <person name="Nair G.R."/>
            <person name="Kaur G."/>
            <person name="Mayilraj S."/>
        </authorList>
    </citation>
    <scope>NUCLEOTIDE SEQUENCE [LARGE SCALE GENOMIC DNA]</scope>
    <source>
        <strain evidence="3">CD08_4</strain>
    </source>
</reference>
<dbReference type="RefSeq" id="WP_058874873.1">
    <property type="nucleotide sequence ID" value="NZ_LQBK01000037.1"/>
</dbReference>
<dbReference type="Proteomes" id="UP000053512">
    <property type="component" value="Unassembled WGS sequence"/>
</dbReference>
<keyword evidence="1" id="KW-1133">Transmembrane helix</keyword>
<dbReference type="EMBL" id="LQBK01000037">
    <property type="protein sequence ID" value="KUG53852.1"/>
    <property type="molecule type" value="Genomic_DNA"/>
</dbReference>
<feature type="transmembrane region" description="Helical" evidence="1">
    <location>
        <begin position="95"/>
        <end position="113"/>
    </location>
</feature>
<gene>
    <name evidence="2" type="ORF">AVL61_15065</name>
</gene>
<protein>
    <submittedName>
        <fullName evidence="2">Uncharacterized protein</fullName>
    </submittedName>
</protein>
<comment type="caution">
    <text evidence="2">The sequence shown here is derived from an EMBL/GenBank/DDBJ whole genome shotgun (WGS) entry which is preliminary data.</text>
</comment>
<evidence type="ECO:0000313" key="3">
    <source>
        <dbReference type="Proteomes" id="UP000053512"/>
    </source>
</evidence>
<accession>A0A0W8I6L5</accession>
<sequence>MSRTLIAVVAGLIGLSAAVALYFGLVTAVPLVDWGADETDRLRAAGARQVRFASLAAVAAGALLLVGRAWKAGTVTVAAAVLLGLLAGANTVVSWALLLVYVLALLIGCSVLARRPRD</sequence>
<keyword evidence="1" id="KW-0472">Membrane</keyword>
<evidence type="ECO:0000256" key="1">
    <source>
        <dbReference type="SAM" id="Phobius"/>
    </source>
</evidence>
<proteinExistence type="predicted"/>
<keyword evidence="1" id="KW-0812">Transmembrane</keyword>
<organism evidence="2 3">
    <name type="scientific">Kocuria rosea subsp. polaris</name>
    <dbReference type="NCBI Taxonomy" id="136273"/>
    <lineage>
        <taxon>Bacteria</taxon>
        <taxon>Bacillati</taxon>
        <taxon>Actinomycetota</taxon>
        <taxon>Actinomycetes</taxon>
        <taxon>Micrococcales</taxon>
        <taxon>Micrococcaceae</taxon>
        <taxon>Kocuria</taxon>
    </lineage>
</organism>
<dbReference type="OrthoDB" id="10011488at2"/>
<evidence type="ECO:0000313" key="2">
    <source>
        <dbReference type="EMBL" id="KUG53852.1"/>
    </source>
</evidence>
<dbReference type="AlphaFoldDB" id="A0A0W8I6L5"/>